<dbReference type="EC" id="1.1.1.26" evidence="7"/>
<keyword evidence="3" id="KW-0520">NAD</keyword>
<dbReference type="InterPro" id="IPR006140">
    <property type="entry name" value="D-isomer_DH_NAD-bd"/>
</dbReference>
<evidence type="ECO:0000313" key="7">
    <source>
        <dbReference type="EMBL" id="UYP43836.1"/>
    </source>
</evidence>
<dbReference type="InterPro" id="IPR029752">
    <property type="entry name" value="D-isomer_DH_CS1"/>
</dbReference>
<evidence type="ECO:0000313" key="8">
    <source>
        <dbReference type="Proteomes" id="UP001208689"/>
    </source>
</evidence>
<dbReference type="PANTHER" id="PTHR43761">
    <property type="entry name" value="D-ISOMER SPECIFIC 2-HYDROXYACID DEHYDROGENASE FAMILY PROTEIN (AFU_ORTHOLOGUE AFUA_1G13630)"/>
    <property type="match status" value="1"/>
</dbReference>
<dbReference type="InterPro" id="IPR036291">
    <property type="entry name" value="NAD(P)-bd_dom_sf"/>
</dbReference>
<dbReference type="Gene3D" id="3.40.50.720">
    <property type="entry name" value="NAD(P)-binding Rossmann-like Domain"/>
    <property type="match status" value="2"/>
</dbReference>
<dbReference type="SUPFAM" id="SSF51735">
    <property type="entry name" value="NAD(P)-binding Rossmann-fold domains"/>
    <property type="match status" value="1"/>
</dbReference>
<evidence type="ECO:0000256" key="4">
    <source>
        <dbReference type="RuleBase" id="RU003719"/>
    </source>
</evidence>
<name>A0ABY6HK88_9ARCH</name>
<dbReference type="SUPFAM" id="SSF52283">
    <property type="entry name" value="Formate/glycerate dehydrogenase catalytic domain-like"/>
    <property type="match status" value="1"/>
</dbReference>
<accession>A0ABY6HK88</accession>
<evidence type="ECO:0000256" key="3">
    <source>
        <dbReference type="ARBA" id="ARBA00023027"/>
    </source>
</evidence>
<proteinExistence type="inferred from homology"/>
<feature type="domain" description="D-isomer specific 2-hydroxyacid dehydrogenase NAD-binding" evidence="6">
    <location>
        <begin position="112"/>
        <end position="286"/>
    </location>
</feature>
<protein>
    <submittedName>
        <fullName evidence="7">Glyoxylate reductase</fullName>
        <ecNumber evidence="7">1.1.1.26</ecNumber>
    </submittedName>
</protein>
<evidence type="ECO:0000256" key="2">
    <source>
        <dbReference type="ARBA" id="ARBA00023002"/>
    </source>
</evidence>
<sequence>MKIVILEPLSIRPSQLQRYVDELQQLGHSVVHYPDRPNDTPTILSRVQDADVVVLTNLPFPKEVISQCASLKMISVAFTGVDHIDLDACKERNVVVCNAAGYSTYSVVELTFGLIFSLLRNILLCDHNIRMGRTRCGLIGNELHGKTLGVIGTGAIGSQVCQIATAFGCKVIAYSRTEKADLQQLGVQYVALNEMLQKSDIVSLHLPLNSETKGLLDLHSFQMMKKTALLINCARGPIVNTKDLLRALDLKLIAGAGLDVFDQEPPLDSSSPLFQAENLVVTPHVAFATHEAFENRAQIVFENILQWLNDTPINQV</sequence>
<dbReference type="PROSITE" id="PS00670">
    <property type="entry name" value="D_2_HYDROXYACID_DH_2"/>
    <property type="match status" value="1"/>
</dbReference>
<reference evidence="7" key="1">
    <citation type="submission" date="2022-09" db="EMBL/GenBank/DDBJ databases">
        <title>Actin cytoskeleton and complex cell architecture in an #Asgard archaeon.</title>
        <authorList>
            <person name="Ponce Toledo R.I."/>
            <person name="Schleper C."/>
            <person name="Rodrigues Oliveira T."/>
            <person name="Wollweber F."/>
            <person name="Xu J."/>
            <person name="Rittmann S."/>
            <person name="Klingl A."/>
            <person name="Pilhofer M."/>
        </authorList>
    </citation>
    <scope>NUCLEOTIDE SEQUENCE</scope>
    <source>
        <strain evidence="7">B-35</strain>
    </source>
</reference>
<dbReference type="Pfam" id="PF02826">
    <property type="entry name" value="2-Hacid_dh_C"/>
    <property type="match status" value="1"/>
</dbReference>
<dbReference type="Proteomes" id="UP001208689">
    <property type="component" value="Chromosome"/>
</dbReference>
<gene>
    <name evidence="7" type="ORF">NEF87_000121</name>
</gene>
<dbReference type="PROSITE" id="PS00065">
    <property type="entry name" value="D_2_HYDROXYACID_DH_1"/>
    <property type="match status" value="1"/>
</dbReference>
<dbReference type="GO" id="GO:0047964">
    <property type="term" value="F:glyoxylate reductase (NADH) activity"/>
    <property type="evidence" value="ECO:0007669"/>
    <property type="project" value="UniProtKB-EC"/>
</dbReference>
<dbReference type="PANTHER" id="PTHR43761:SF1">
    <property type="entry name" value="D-ISOMER SPECIFIC 2-HYDROXYACID DEHYDROGENASE CATALYTIC DOMAIN-CONTAINING PROTEIN-RELATED"/>
    <property type="match status" value="1"/>
</dbReference>
<organism evidence="7 8">
    <name type="scientific">Candidatus Lokiarchaeum ossiferum</name>
    <dbReference type="NCBI Taxonomy" id="2951803"/>
    <lineage>
        <taxon>Archaea</taxon>
        <taxon>Promethearchaeati</taxon>
        <taxon>Promethearchaeota</taxon>
        <taxon>Promethearchaeia</taxon>
        <taxon>Promethearchaeales</taxon>
        <taxon>Promethearchaeaceae</taxon>
        <taxon>Candidatus Lokiarchaeum</taxon>
    </lineage>
</organism>
<dbReference type="InterPro" id="IPR006139">
    <property type="entry name" value="D-isomer_2_OHA_DH_cat_dom"/>
</dbReference>
<keyword evidence="2 4" id="KW-0560">Oxidoreductase</keyword>
<evidence type="ECO:0000256" key="1">
    <source>
        <dbReference type="ARBA" id="ARBA00005854"/>
    </source>
</evidence>
<dbReference type="Pfam" id="PF00389">
    <property type="entry name" value="2-Hacid_dh"/>
    <property type="match status" value="1"/>
</dbReference>
<evidence type="ECO:0000259" key="6">
    <source>
        <dbReference type="Pfam" id="PF02826"/>
    </source>
</evidence>
<comment type="similarity">
    <text evidence="1 4">Belongs to the D-isomer specific 2-hydroxyacid dehydrogenase family.</text>
</comment>
<evidence type="ECO:0000259" key="5">
    <source>
        <dbReference type="Pfam" id="PF00389"/>
    </source>
</evidence>
<dbReference type="InterPro" id="IPR029753">
    <property type="entry name" value="D-isomer_DH_CS"/>
</dbReference>
<feature type="domain" description="D-isomer specific 2-hydroxyacid dehydrogenase catalytic" evidence="5">
    <location>
        <begin position="20"/>
        <end position="315"/>
    </location>
</feature>
<keyword evidence="8" id="KW-1185">Reference proteome</keyword>
<dbReference type="EMBL" id="CP104013">
    <property type="protein sequence ID" value="UYP43836.1"/>
    <property type="molecule type" value="Genomic_DNA"/>
</dbReference>
<dbReference type="PROSITE" id="PS00671">
    <property type="entry name" value="D_2_HYDROXYACID_DH_3"/>
    <property type="match status" value="1"/>
</dbReference>
<dbReference type="InterPro" id="IPR050418">
    <property type="entry name" value="D-iso_2-hydroxyacid_DH_PdxB"/>
</dbReference>